<sequence>LSLAPSTNSLTMSPLSGLILLSAVAVVCLGLSIEPPLCVANATYDQVSKSCKCKPGFKGSSRLCCGREDEGVCRLVSDPILNTAHDFVSEISYPCTTSIAVIKNIDGGRDCSVRITVAGPYRDDGALFYNSAILHLTVDGKTRVAELIDRKRIHFPKEDKNQSLSMKMENSIEIDNYKFSVNVDDLETYKVTGCGGYLVYRPPNAAVQSQESSPPGICVVAPQRIIAESLSQGEVCNLEPSFQPAPYATKEQAILASMILGYPAIVDRYNHDPPGYGDRCKSVSDNFTECRSETDKTKAIRNCGNILLFFKNRHCLNKSRNQIFELFDDCIKATCSNNQAACISLQGNPDIQRCLPNQIACFLLQSLLHCIKASFSHKAGQLTTHNSIYTRPNLTIGKFS</sequence>
<keyword evidence="3" id="KW-1185">Reference proteome</keyword>
<organism evidence="2 3">
    <name type="scientific">Biomphalaria pfeifferi</name>
    <name type="common">Bloodfluke planorb</name>
    <name type="synonym">Freshwater snail</name>
    <dbReference type="NCBI Taxonomy" id="112525"/>
    <lineage>
        <taxon>Eukaryota</taxon>
        <taxon>Metazoa</taxon>
        <taxon>Spiralia</taxon>
        <taxon>Lophotrochozoa</taxon>
        <taxon>Mollusca</taxon>
        <taxon>Gastropoda</taxon>
        <taxon>Heterobranchia</taxon>
        <taxon>Euthyneura</taxon>
        <taxon>Panpulmonata</taxon>
        <taxon>Hygrophila</taxon>
        <taxon>Lymnaeoidea</taxon>
        <taxon>Planorbidae</taxon>
        <taxon>Biomphalaria</taxon>
    </lineage>
</organism>
<dbReference type="Proteomes" id="UP001233172">
    <property type="component" value="Unassembled WGS sequence"/>
</dbReference>
<reference evidence="2" key="1">
    <citation type="journal article" date="2023" name="PLoS Negl. Trop. Dis.">
        <title>A genome sequence for Biomphalaria pfeifferi, the major vector snail for the human-infecting parasite Schistosoma mansoni.</title>
        <authorList>
            <person name="Bu L."/>
            <person name="Lu L."/>
            <person name="Laidemitt M.R."/>
            <person name="Zhang S.M."/>
            <person name="Mutuku M."/>
            <person name="Mkoji G."/>
            <person name="Steinauer M."/>
            <person name="Loker E.S."/>
        </authorList>
    </citation>
    <scope>NUCLEOTIDE SEQUENCE</scope>
    <source>
        <strain evidence="2">KasaAsao</strain>
    </source>
</reference>
<protein>
    <recommendedName>
        <fullName evidence="4">VWFD domain-containing protein</fullName>
    </recommendedName>
</protein>
<reference evidence="2" key="2">
    <citation type="submission" date="2023-04" db="EMBL/GenBank/DDBJ databases">
        <authorList>
            <person name="Bu L."/>
            <person name="Lu L."/>
            <person name="Laidemitt M.R."/>
            <person name="Zhang S.M."/>
            <person name="Mutuku M."/>
            <person name="Mkoji G."/>
            <person name="Steinauer M."/>
            <person name="Loker E.S."/>
        </authorList>
    </citation>
    <scope>NUCLEOTIDE SEQUENCE</scope>
    <source>
        <strain evidence="2">KasaAsao</strain>
        <tissue evidence="2">Whole Snail</tissue>
    </source>
</reference>
<evidence type="ECO:0000313" key="2">
    <source>
        <dbReference type="EMBL" id="KAK0040009.1"/>
    </source>
</evidence>
<name>A0AAD8EV77_BIOPF</name>
<comment type="caution">
    <text evidence="2">The sequence shown here is derived from an EMBL/GenBank/DDBJ whole genome shotgun (WGS) entry which is preliminary data.</text>
</comment>
<feature type="signal peptide" evidence="1">
    <location>
        <begin position="1"/>
        <end position="30"/>
    </location>
</feature>
<feature type="non-terminal residue" evidence="2">
    <location>
        <position position="1"/>
    </location>
</feature>
<dbReference type="EMBL" id="JASAOG010000365">
    <property type="protein sequence ID" value="KAK0040009.1"/>
    <property type="molecule type" value="Genomic_DNA"/>
</dbReference>
<evidence type="ECO:0000256" key="1">
    <source>
        <dbReference type="SAM" id="SignalP"/>
    </source>
</evidence>
<evidence type="ECO:0008006" key="4">
    <source>
        <dbReference type="Google" id="ProtNLM"/>
    </source>
</evidence>
<dbReference type="AlphaFoldDB" id="A0AAD8EV77"/>
<keyword evidence="1" id="KW-0732">Signal</keyword>
<accession>A0AAD8EV77</accession>
<feature type="chain" id="PRO_5042248908" description="VWFD domain-containing protein" evidence="1">
    <location>
        <begin position="31"/>
        <end position="400"/>
    </location>
</feature>
<gene>
    <name evidence="2" type="ORF">Bpfe_030560</name>
</gene>
<evidence type="ECO:0000313" key="3">
    <source>
        <dbReference type="Proteomes" id="UP001233172"/>
    </source>
</evidence>
<proteinExistence type="predicted"/>